<accession>A0A2T3JDD5</accession>
<dbReference type="OrthoDB" id="5829898at2"/>
<keyword evidence="2" id="KW-1185">Reference proteome</keyword>
<reference evidence="1 2" key="1">
    <citation type="submission" date="2018-01" db="EMBL/GenBank/DDBJ databases">
        <title>Whole genome sequencing of Histamine producing bacteria.</title>
        <authorList>
            <person name="Butler K."/>
        </authorList>
    </citation>
    <scope>NUCLEOTIDE SEQUENCE [LARGE SCALE GENOMIC DNA]</scope>
    <source>
        <strain evidence="1 2">JCM 12947</strain>
    </source>
</reference>
<sequence length="156" mass="18470">MINQYHINLELQHIYLEVYAERFHYLRRFLESYYCYQHNLVTKQGKMDWEGIFRHAQRSKAASHISNRKLLVREMTLPLPVLIGMLKVLVRDDEASIENIQQLLDAYLSYVVITREEHQALKNAGLLERMPSTYYQESSTDFHLAATRFSAVDITF</sequence>
<name>A0A2T3JDD5_9GAMM</name>
<comment type="caution">
    <text evidence="1">The sequence shown here is derived from an EMBL/GenBank/DDBJ whole genome shotgun (WGS) entry which is preliminary data.</text>
</comment>
<dbReference type="RefSeq" id="WP_107243772.1">
    <property type="nucleotide sequence ID" value="NZ_PYMJ01000018.1"/>
</dbReference>
<organism evidence="1 2">
    <name type="scientific">Photobacterium frigidiphilum</name>
    <dbReference type="NCBI Taxonomy" id="264736"/>
    <lineage>
        <taxon>Bacteria</taxon>
        <taxon>Pseudomonadati</taxon>
        <taxon>Pseudomonadota</taxon>
        <taxon>Gammaproteobacteria</taxon>
        <taxon>Vibrionales</taxon>
        <taxon>Vibrionaceae</taxon>
        <taxon>Photobacterium</taxon>
    </lineage>
</organism>
<protein>
    <submittedName>
        <fullName evidence="1">Uncharacterized protein</fullName>
    </submittedName>
</protein>
<dbReference type="Proteomes" id="UP000240987">
    <property type="component" value="Unassembled WGS sequence"/>
</dbReference>
<evidence type="ECO:0000313" key="1">
    <source>
        <dbReference type="EMBL" id="PSU46873.1"/>
    </source>
</evidence>
<proteinExistence type="predicted"/>
<dbReference type="AlphaFoldDB" id="A0A2T3JDD5"/>
<gene>
    <name evidence="1" type="ORF">C9J12_16830</name>
</gene>
<dbReference type="EMBL" id="PYMJ01000018">
    <property type="protein sequence ID" value="PSU46873.1"/>
    <property type="molecule type" value="Genomic_DNA"/>
</dbReference>
<evidence type="ECO:0000313" key="2">
    <source>
        <dbReference type="Proteomes" id="UP000240987"/>
    </source>
</evidence>